<accession>A0ACC2HV37</accession>
<evidence type="ECO:0000313" key="1">
    <source>
        <dbReference type="EMBL" id="KAJ8106649.1"/>
    </source>
</evidence>
<evidence type="ECO:0000313" key="2">
    <source>
        <dbReference type="Proteomes" id="UP001153334"/>
    </source>
</evidence>
<keyword evidence="2" id="KW-1185">Reference proteome</keyword>
<comment type="caution">
    <text evidence="1">The sequence shown here is derived from an EMBL/GenBank/DDBJ whole genome shotgun (WGS) entry which is preliminary data.</text>
</comment>
<protein>
    <submittedName>
        <fullName evidence="1">Uncharacterized protein</fullName>
    </submittedName>
</protein>
<dbReference type="Proteomes" id="UP001153334">
    <property type="component" value="Unassembled WGS sequence"/>
</dbReference>
<sequence length="109" mass="11757">MAEIQSRTQNPTTRGRGGGRGGRGGFGGRNTTARRANGDKTGAVEPATFDDDGDIAQLRKQYGEKLAVIKELFEDWSDADILYALKETDGDAELTATRIAEGHTLPIDF</sequence>
<dbReference type="EMBL" id="JAPESX010002762">
    <property type="protein sequence ID" value="KAJ8106649.1"/>
    <property type="molecule type" value="Genomic_DNA"/>
</dbReference>
<reference evidence="1" key="1">
    <citation type="submission" date="2022-11" db="EMBL/GenBank/DDBJ databases">
        <title>Genome Sequence of Nemania bipapillata.</title>
        <authorList>
            <person name="Buettner E."/>
        </authorList>
    </citation>
    <scope>NUCLEOTIDE SEQUENCE</scope>
    <source>
        <strain evidence="1">CP14</strain>
    </source>
</reference>
<gene>
    <name evidence="1" type="ORF">ONZ43_g6993</name>
</gene>
<proteinExistence type="predicted"/>
<name>A0ACC2HV37_9PEZI</name>
<organism evidence="1 2">
    <name type="scientific">Nemania bipapillata</name>
    <dbReference type="NCBI Taxonomy" id="110536"/>
    <lineage>
        <taxon>Eukaryota</taxon>
        <taxon>Fungi</taxon>
        <taxon>Dikarya</taxon>
        <taxon>Ascomycota</taxon>
        <taxon>Pezizomycotina</taxon>
        <taxon>Sordariomycetes</taxon>
        <taxon>Xylariomycetidae</taxon>
        <taxon>Xylariales</taxon>
        <taxon>Xylariaceae</taxon>
        <taxon>Nemania</taxon>
    </lineage>
</organism>